<organism evidence="5 6">
    <name type="scientific">Lunatimonas lonarensis</name>
    <dbReference type="NCBI Taxonomy" id="1232681"/>
    <lineage>
        <taxon>Bacteria</taxon>
        <taxon>Pseudomonadati</taxon>
        <taxon>Bacteroidota</taxon>
        <taxon>Cytophagia</taxon>
        <taxon>Cytophagales</taxon>
        <taxon>Cyclobacteriaceae</taxon>
    </lineage>
</organism>
<dbReference type="InterPro" id="IPR036397">
    <property type="entry name" value="RNaseH_sf"/>
</dbReference>
<dbReference type="PATRIC" id="fig|1288963.3.peg.4689"/>
<dbReference type="InterPro" id="IPR013520">
    <property type="entry name" value="Ribonucl_H"/>
</dbReference>
<dbReference type="CDD" id="cd06127">
    <property type="entry name" value="DEDDh"/>
    <property type="match status" value="1"/>
</dbReference>
<dbReference type="AlphaFoldDB" id="R7ZLB7"/>
<name>R7ZLB7_9BACT</name>
<dbReference type="OrthoDB" id="9803913at2"/>
<dbReference type="PANTHER" id="PTHR30231:SF4">
    <property type="entry name" value="PROTEIN NEN2"/>
    <property type="match status" value="1"/>
</dbReference>
<proteinExistence type="predicted"/>
<dbReference type="PANTHER" id="PTHR30231">
    <property type="entry name" value="DNA POLYMERASE III SUBUNIT EPSILON"/>
    <property type="match status" value="1"/>
</dbReference>
<reference evidence="5 6" key="1">
    <citation type="submission" date="2013-02" db="EMBL/GenBank/DDBJ databases">
        <title>A novel strain isolated from Lonar lake, Maharashtra, India.</title>
        <authorList>
            <person name="Singh A."/>
        </authorList>
    </citation>
    <scope>NUCLEOTIDE SEQUENCE [LARGE SCALE GENOMIC DNA]</scope>
    <source>
        <strain evidence="5 6">AK24</strain>
    </source>
</reference>
<keyword evidence="6" id="KW-1185">Reference proteome</keyword>
<evidence type="ECO:0000259" key="4">
    <source>
        <dbReference type="SMART" id="SM00479"/>
    </source>
</evidence>
<dbReference type="SMART" id="SM00479">
    <property type="entry name" value="EXOIII"/>
    <property type="match status" value="1"/>
</dbReference>
<dbReference type="SUPFAM" id="SSF53098">
    <property type="entry name" value="Ribonuclease H-like"/>
    <property type="match status" value="1"/>
</dbReference>
<dbReference type="GO" id="GO:0005829">
    <property type="term" value="C:cytosol"/>
    <property type="evidence" value="ECO:0007669"/>
    <property type="project" value="TreeGrafter"/>
</dbReference>
<keyword evidence="2" id="KW-0378">Hydrolase</keyword>
<evidence type="ECO:0000313" key="6">
    <source>
        <dbReference type="Proteomes" id="UP000013909"/>
    </source>
</evidence>
<dbReference type="GO" id="GO:0008408">
    <property type="term" value="F:3'-5' exonuclease activity"/>
    <property type="evidence" value="ECO:0007669"/>
    <property type="project" value="TreeGrafter"/>
</dbReference>
<accession>R7ZLB7</accession>
<feature type="domain" description="Exonuclease" evidence="4">
    <location>
        <begin position="39"/>
        <end position="213"/>
    </location>
</feature>
<evidence type="ECO:0000313" key="5">
    <source>
        <dbReference type="EMBL" id="EON74867.1"/>
    </source>
</evidence>
<keyword evidence="3" id="KW-0269">Exonuclease</keyword>
<evidence type="ECO:0000256" key="3">
    <source>
        <dbReference type="ARBA" id="ARBA00022839"/>
    </source>
</evidence>
<dbReference type="Gene3D" id="3.30.420.10">
    <property type="entry name" value="Ribonuclease H-like superfamily/Ribonuclease H"/>
    <property type="match status" value="1"/>
</dbReference>
<dbReference type="Proteomes" id="UP000013909">
    <property type="component" value="Unassembled WGS sequence"/>
</dbReference>
<protein>
    <submittedName>
        <fullName evidence="5">DNA polymerase III, epsilon subunit</fullName>
    </submittedName>
</protein>
<comment type="caution">
    <text evidence="5">The sequence shown here is derived from an EMBL/GenBank/DDBJ whole genome shotgun (WGS) entry which is preliminary data.</text>
</comment>
<dbReference type="InterPro" id="IPR012337">
    <property type="entry name" value="RNaseH-like_sf"/>
</dbReference>
<keyword evidence="1" id="KW-0540">Nuclease</keyword>
<gene>
    <name evidence="5" type="ORF">ADIS_4699</name>
</gene>
<dbReference type="Pfam" id="PF00929">
    <property type="entry name" value="RNase_T"/>
    <property type="match status" value="1"/>
</dbReference>
<evidence type="ECO:0000256" key="2">
    <source>
        <dbReference type="ARBA" id="ARBA00022801"/>
    </source>
</evidence>
<dbReference type="GO" id="GO:0003676">
    <property type="term" value="F:nucleic acid binding"/>
    <property type="evidence" value="ECO:0007669"/>
    <property type="project" value="InterPro"/>
</dbReference>
<dbReference type="GO" id="GO:0006259">
    <property type="term" value="P:DNA metabolic process"/>
    <property type="evidence" value="ECO:0007669"/>
    <property type="project" value="UniProtKB-ARBA"/>
</dbReference>
<dbReference type="STRING" id="1232681.ADIS_4699"/>
<dbReference type="EMBL" id="AQHR01000116">
    <property type="protein sequence ID" value="EON74867.1"/>
    <property type="molecule type" value="Genomic_DNA"/>
</dbReference>
<evidence type="ECO:0000256" key="1">
    <source>
        <dbReference type="ARBA" id="ARBA00022722"/>
    </source>
</evidence>
<sequence length="225" mass="25687">MAWWRIFSPSAPELRDFVKTYLREVARPIPKEKRISELTFLVLDTETTGLDPKSDYILSYGSVFVKGNSIPLQQAREMYLNAKKTSIEAIKVHELLPTLSFSSREELIRTFLKDASNHVLVGHHLSFDLAMLERAGRDYGLAKIENPVIDTLELGIRLELGKHRDPRMINYQEFSLDAMCQRYGVSLDDRHTATGDAFATAQLLIKLLRKASDKGIHFFGELMET</sequence>